<dbReference type="Proteomes" id="UP000293623">
    <property type="component" value="Unassembled WGS sequence"/>
</dbReference>
<proteinExistence type="predicted"/>
<dbReference type="EMBL" id="SDPV01000001">
    <property type="protein sequence ID" value="RXZ66034.1"/>
    <property type="molecule type" value="Genomic_DNA"/>
</dbReference>
<name>A0A4Q2KL41_9SPHN</name>
<reference evidence="2 3" key="1">
    <citation type="submission" date="2019-01" db="EMBL/GenBank/DDBJ databases">
        <title>Altererythrobacter rhizovicinus sp. nov., isolated from the rhizosphere soil of Haloxylon ammodendron.</title>
        <authorList>
            <person name="Li H.-P."/>
            <person name="Gou J.-Y."/>
            <person name="Yao D."/>
            <person name="Han Q.-Q."/>
            <person name="Shao K.-Z."/>
            <person name="Zhao Q."/>
            <person name="Zhang J.-L."/>
        </authorList>
    </citation>
    <scope>NUCLEOTIDE SEQUENCE [LARGE SCALE GENOMIC DNA]</scope>
    <source>
        <strain evidence="2 3">AY-3R</strain>
    </source>
</reference>
<comment type="caution">
    <text evidence="2">The sequence shown here is derived from an EMBL/GenBank/DDBJ whole genome shotgun (WGS) entry which is preliminary data.</text>
</comment>
<evidence type="ECO:0000256" key="1">
    <source>
        <dbReference type="SAM" id="SignalP"/>
    </source>
</evidence>
<feature type="signal peptide" evidence="1">
    <location>
        <begin position="1"/>
        <end position="21"/>
    </location>
</feature>
<keyword evidence="1" id="KW-0732">Signal</keyword>
<accession>A0A4Q2KL41</accession>
<keyword evidence="3" id="KW-1185">Reference proteome</keyword>
<dbReference type="AlphaFoldDB" id="A0A4Q2KL41"/>
<feature type="chain" id="PRO_5020328485" evidence="1">
    <location>
        <begin position="22"/>
        <end position="183"/>
    </location>
</feature>
<evidence type="ECO:0000313" key="2">
    <source>
        <dbReference type="EMBL" id="RXZ66034.1"/>
    </source>
</evidence>
<protein>
    <submittedName>
        <fullName evidence="2">Uncharacterized protein</fullName>
    </submittedName>
</protein>
<organism evidence="2 3">
    <name type="scientific">Pelagerythrobacter rhizovicinus</name>
    <dbReference type="NCBI Taxonomy" id="2268576"/>
    <lineage>
        <taxon>Bacteria</taxon>
        <taxon>Pseudomonadati</taxon>
        <taxon>Pseudomonadota</taxon>
        <taxon>Alphaproteobacteria</taxon>
        <taxon>Sphingomonadales</taxon>
        <taxon>Erythrobacteraceae</taxon>
        <taxon>Pelagerythrobacter</taxon>
    </lineage>
</organism>
<evidence type="ECO:0000313" key="3">
    <source>
        <dbReference type="Proteomes" id="UP000293623"/>
    </source>
</evidence>
<gene>
    <name evidence="2" type="ORF">ETX26_04775</name>
</gene>
<sequence>MRVSLLILGVGIAMVATPSLAGKKEDAYAKCAWDEAPVSAANWLTLPVPAKYPLPGNITREYALKQRLDAACLDRLIAEGISRPRALSAKKLRAALEQTRPAELVLEEEDPKAFVCFRYFENDTAMKNPAAVRWGYGRDMSKSQFGTTTSIFAEESGGGVSLSEDGGLEKCQFVRSDGSLVDA</sequence>
<dbReference type="RefSeq" id="WP_129523509.1">
    <property type="nucleotide sequence ID" value="NZ_SDPV01000001.1"/>
</dbReference>